<dbReference type="CDD" id="cd16936">
    <property type="entry name" value="HATPase_RsbW-like"/>
    <property type="match status" value="1"/>
</dbReference>
<dbReference type="Gene3D" id="3.30.565.10">
    <property type="entry name" value="Histidine kinase-like ATPase, C-terminal domain"/>
    <property type="match status" value="1"/>
</dbReference>
<keyword evidence="4" id="KW-1185">Reference proteome</keyword>
<dbReference type="SUPFAM" id="SSF55874">
    <property type="entry name" value="ATPase domain of HSP90 chaperone/DNA topoisomerase II/histidine kinase"/>
    <property type="match status" value="1"/>
</dbReference>
<keyword evidence="3" id="KW-0067">ATP-binding</keyword>
<dbReference type="Pfam" id="PF13581">
    <property type="entry name" value="HATPase_c_2"/>
    <property type="match status" value="1"/>
</dbReference>
<dbReference type="PANTHER" id="PTHR35526:SF3">
    <property type="entry name" value="ANTI-SIGMA-F FACTOR RSBW"/>
    <property type="match status" value="1"/>
</dbReference>
<evidence type="ECO:0000259" key="2">
    <source>
        <dbReference type="Pfam" id="PF13581"/>
    </source>
</evidence>
<dbReference type="Proteomes" id="UP000286931">
    <property type="component" value="Unassembled WGS sequence"/>
</dbReference>
<dbReference type="RefSeq" id="WP_126640984.1">
    <property type="nucleotide sequence ID" value="NZ_BIFH01000031.1"/>
</dbReference>
<evidence type="ECO:0000313" key="4">
    <source>
        <dbReference type="Proteomes" id="UP000286931"/>
    </source>
</evidence>
<keyword evidence="1" id="KW-0418">Kinase</keyword>
<dbReference type="AlphaFoldDB" id="A0A401YX08"/>
<protein>
    <submittedName>
        <fullName evidence="3">ATP-binding protein</fullName>
    </submittedName>
</protein>
<dbReference type="InterPro" id="IPR050267">
    <property type="entry name" value="Anti-sigma-factor_SerPK"/>
</dbReference>
<dbReference type="InterPro" id="IPR036890">
    <property type="entry name" value="HATPase_C_sf"/>
</dbReference>
<proteinExistence type="predicted"/>
<keyword evidence="1" id="KW-0808">Transferase</keyword>
<dbReference type="EMBL" id="BIFH01000031">
    <property type="protein sequence ID" value="GCD99152.1"/>
    <property type="molecule type" value="Genomic_DNA"/>
</dbReference>
<keyword evidence="1" id="KW-0723">Serine/threonine-protein kinase</keyword>
<evidence type="ECO:0000256" key="1">
    <source>
        <dbReference type="ARBA" id="ARBA00022527"/>
    </source>
</evidence>
<reference evidence="3 4" key="1">
    <citation type="submission" date="2018-12" db="EMBL/GenBank/DDBJ databases">
        <title>Draft genome sequence of Embleya hyalina NBRC 13850T.</title>
        <authorList>
            <person name="Komaki H."/>
            <person name="Hosoyama A."/>
            <person name="Kimura A."/>
            <person name="Ichikawa N."/>
            <person name="Tamura T."/>
        </authorList>
    </citation>
    <scope>NUCLEOTIDE SEQUENCE [LARGE SCALE GENOMIC DNA]</scope>
    <source>
        <strain evidence="3 4">NBRC 13850</strain>
    </source>
</reference>
<evidence type="ECO:0000313" key="3">
    <source>
        <dbReference type="EMBL" id="GCD99152.1"/>
    </source>
</evidence>
<organism evidence="3 4">
    <name type="scientific">Embleya hyalina</name>
    <dbReference type="NCBI Taxonomy" id="516124"/>
    <lineage>
        <taxon>Bacteria</taxon>
        <taxon>Bacillati</taxon>
        <taxon>Actinomycetota</taxon>
        <taxon>Actinomycetes</taxon>
        <taxon>Kitasatosporales</taxon>
        <taxon>Streptomycetaceae</taxon>
        <taxon>Embleya</taxon>
    </lineage>
</organism>
<dbReference type="InterPro" id="IPR003594">
    <property type="entry name" value="HATPase_dom"/>
</dbReference>
<name>A0A401YX08_9ACTN</name>
<dbReference type="GO" id="GO:0005524">
    <property type="term" value="F:ATP binding"/>
    <property type="evidence" value="ECO:0007669"/>
    <property type="project" value="UniProtKB-KW"/>
</dbReference>
<keyword evidence="3" id="KW-0547">Nucleotide-binding</keyword>
<comment type="caution">
    <text evidence="3">The sequence shown here is derived from an EMBL/GenBank/DDBJ whole genome shotgun (WGS) entry which is preliminary data.</text>
</comment>
<gene>
    <name evidence="3" type="ORF">EHYA_06865</name>
</gene>
<dbReference type="PANTHER" id="PTHR35526">
    <property type="entry name" value="ANTI-SIGMA-F FACTOR RSBW-RELATED"/>
    <property type="match status" value="1"/>
</dbReference>
<sequence>MGTIMQTLVTTTATANPGRISLGLPATTESPGAARRIVESALVRWLVPGDSVETMLLVVSELVTNAVAHGKGPVGFSLSCGEKNATGSSVLRVEVTDASCERVRRRQAAGHEEHGRGLALVEALADRWGQDLFPQGKRVWCEIGVSQGSP</sequence>
<dbReference type="OrthoDB" id="3852753at2"/>
<feature type="domain" description="Histidine kinase/HSP90-like ATPase" evidence="2">
    <location>
        <begin position="24"/>
        <end position="139"/>
    </location>
</feature>
<dbReference type="GO" id="GO:0004674">
    <property type="term" value="F:protein serine/threonine kinase activity"/>
    <property type="evidence" value="ECO:0007669"/>
    <property type="project" value="UniProtKB-KW"/>
</dbReference>
<accession>A0A401YX08</accession>